<dbReference type="InterPro" id="IPR015890">
    <property type="entry name" value="Chorismate_C"/>
</dbReference>
<keyword evidence="8" id="KW-0479">Metal-binding</keyword>
<reference evidence="17 18" key="1">
    <citation type="submission" date="2023-07" db="EMBL/GenBank/DDBJ databases">
        <title>Sequencing the genomes of 1000 actinobacteria strains.</title>
        <authorList>
            <person name="Klenk H.-P."/>
        </authorList>
    </citation>
    <scope>NUCLEOTIDE SEQUENCE [LARGE SCALE GENOMIC DNA]</scope>
    <source>
        <strain evidence="17 18">DSM 17163</strain>
    </source>
</reference>
<dbReference type="InterPro" id="IPR006805">
    <property type="entry name" value="Anth_synth_I_N"/>
</dbReference>
<comment type="caution">
    <text evidence="17">The sequence shown here is derived from an EMBL/GenBank/DDBJ whole genome shotgun (WGS) entry which is preliminary data.</text>
</comment>
<evidence type="ECO:0000313" key="17">
    <source>
        <dbReference type="EMBL" id="MDP9805511.1"/>
    </source>
</evidence>
<keyword evidence="11" id="KW-0057">Aromatic amino acid biosynthesis</keyword>
<dbReference type="Proteomes" id="UP001243212">
    <property type="component" value="Unassembled WGS sequence"/>
</dbReference>
<keyword evidence="9" id="KW-0822">Tryptophan biosynthesis</keyword>
<dbReference type="Gene3D" id="3.60.120.10">
    <property type="entry name" value="Anthranilate synthase"/>
    <property type="match status" value="1"/>
</dbReference>
<dbReference type="Pfam" id="PF00425">
    <property type="entry name" value="Chorismate_bind"/>
    <property type="match status" value="1"/>
</dbReference>
<proteinExistence type="inferred from homology"/>
<evidence type="ECO:0000256" key="4">
    <source>
        <dbReference type="ARBA" id="ARBA00011575"/>
    </source>
</evidence>
<dbReference type="SUPFAM" id="SSF56322">
    <property type="entry name" value="ADC synthase"/>
    <property type="match status" value="1"/>
</dbReference>
<gene>
    <name evidence="17" type="ORF">J2S70_000093</name>
</gene>
<keyword evidence="18" id="KW-1185">Reference proteome</keyword>
<sequence>MRNFTWGQIRPRLDEFEQLGKSRRVIPVVTKVFLDDAAPVALYRALADSKVGTFLLESAESDGSWSRWSLIGVSSRAWMTTFEGKAAWHGDVPEGIRKDGTTLDVLNSALAELTSEPIDGLPPLTGGLVGTLGWDTLYDWWPSLRRETPSDHVTPDAALCLADDVVAVDHRENCVWIIANAINRNNTPEGIERAWHDAVERVNAIKERLNRPRSAHPATVTQSDVPEPQWNMSQEEFEQKIRATQDYIAEGQASQIVISQRADIESPADPLEVYKELRSINPSPYMLYLRLPDGTQTGFTLVGSSPETLVRVAEGQVMTFPIGGTCPRPADPLDDARVIEELKADPKEVHEHMMLVDLSKEDLAKVCELGTIEVVDKMNIKKFSHVIHITSTVIGELRNGVTSADCLAATFPAGTLSGSPKQRAVEIIDELEPTRRGVFGGVTGYFDFSGNSDLAITIRTAVIKDGRASVQAGAGVVAESDPEYEYHETRNKAGASIKAIQIASQLAK</sequence>
<dbReference type="Pfam" id="PF04715">
    <property type="entry name" value="Anth_synt_I_N"/>
    <property type="match status" value="1"/>
</dbReference>
<evidence type="ECO:0000256" key="12">
    <source>
        <dbReference type="ARBA" id="ARBA00023239"/>
    </source>
</evidence>
<dbReference type="RefSeq" id="WP_307681790.1">
    <property type="nucleotide sequence ID" value="NZ_JAUSQX010000001.1"/>
</dbReference>
<comment type="pathway">
    <text evidence="2">Amino-acid biosynthesis; L-tryptophan biosynthesis; L-tryptophan from chorismate: step 1/5.</text>
</comment>
<name>A0ABT9NDQ4_9ACTO</name>
<organism evidence="17 18">
    <name type="scientific">Trueperella bonasi</name>
    <dbReference type="NCBI Taxonomy" id="312286"/>
    <lineage>
        <taxon>Bacteria</taxon>
        <taxon>Bacillati</taxon>
        <taxon>Actinomycetota</taxon>
        <taxon>Actinomycetes</taxon>
        <taxon>Actinomycetales</taxon>
        <taxon>Actinomycetaceae</taxon>
        <taxon>Trueperella</taxon>
    </lineage>
</organism>
<comment type="subunit">
    <text evidence="4">Heterotetramer consisting of two non-identical subunits: a beta subunit (TrpG) and a large alpha subunit (TrpE).</text>
</comment>
<keyword evidence="12 17" id="KW-0456">Lyase</keyword>
<evidence type="ECO:0000259" key="15">
    <source>
        <dbReference type="Pfam" id="PF00425"/>
    </source>
</evidence>
<dbReference type="PANTHER" id="PTHR11236:SF46">
    <property type="entry name" value="ANTHRANILATE SYNTHASE COMPONENT 1"/>
    <property type="match status" value="1"/>
</dbReference>
<evidence type="ECO:0000256" key="6">
    <source>
        <dbReference type="ARBA" id="ARBA00020653"/>
    </source>
</evidence>
<keyword evidence="10" id="KW-0460">Magnesium</keyword>
<evidence type="ECO:0000256" key="14">
    <source>
        <dbReference type="ARBA" id="ARBA00047683"/>
    </source>
</evidence>
<comment type="similarity">
    <text evidence="3">Belongs to the anthranilate synthase component I family.</text>
</comment>
<accession>A0ABT9NDQ4</accession>
<evidence type="ECO:0000256" key="10">
    <source>
        <dbReference type="ARBA" id="ARBA00022842"/>
    </source>
</evidence>
<evidence type="ECO:0000256" key="3">
    <source>
        <dbReference type="ARBA" id="ARBA00009562"/>
    </source>
</evidence>
<evidence type="ECO:0000256" key="8">
    <source>
        <dbReference type="ARBA" id="ARBA00022723"/>
    </source>
</evidence>
<feature type="domain" description="Chorismate-utilising enzyme C-terminal" evidence="15">
    <location>
        <begin position="234"/>
        <end position="492"/>
    </location>
</feature>
<comment type="function">
    <text evidence="13">Part of a heterotetrameric complex that catalyzes the two-step biosynthesis of anthranilate, an intermediate in the biosynthesis of L-tryptophan. In the first step, the glutamine-binding beta subunit (TrpG) of anthranilate synthase (AS) provides the glutamine amidotransferase activity which generates ammonia as a substrate that, along with chorismate, is used in the second step, catalyzed by the large alpha subunit of AS (TrpE) to produce anthranilate. In the absence of TrpG, TrpE can synthesize anthranilate directly from chorismate and high concentrations of ammonia.</text>
</comment>
<evidence type="ECO:0000259" key="16">
    <source>
        <dbReference type="Pfam" id="PF04715"/>
    </source>
</evidence>
<dbReference type="EC" id="4.1.3.27" evidence="5"/>
<evidence type="ECO:0000256" key="7">
    <source>
        <dbReference type="ARBA" id="ARBA00022605"/>
    </source>
</evidence>
<dbReference type="PRINTS" id="PR00095">
    <property type="entry name" value="ANTSNTHASEI"/>
</dbReference>
<keyword evidence="7" id="KW-0028">Amino-acid biosynthesis</keyword>
<evidence type="ECO:0000256" key="2">
    <source>
        <dbReference type="ARBA" id="ARBA00004873"/>
    </source>
</evidence>
<dbReference type="EMBL" id="JAUSQX010000001">
    <property type="protein sequence ID" value="MDP9805511.1"/>
    <property type="molecule type" value="Genomic_DNA"/>
</dbReference>
<evidence type="ECO:0000256" key="9">
    <source>
        <dbReference type="ARBA" id="ARBA00022822"/>
    </source>
</evidence>
<dbReference type="InterPro" id="IPR005801">
    <property type="entry name" value="ADC_synthase"/>
</dbReference>
<evidence type="ECO:0000256" key="1">
    <source>
        <dbReference type="ARBA" id="ARBA00001946"/>
    </source>
</evidence>
<evidence type="ECO:0000313" key="18">
    <source>
        <dbReference type="Proteomes" id="UP001243212"/>
    </source>
</evidence>
<dbReference type="InterPro" id="IPR019999">
    <property type="entry name" value="Anth_synth_I-like"/>
</dbReference>
<evidence type="ECO:0000256" key="11">
    <source>
        <dbReference type="ARBA" id="ARBA00023141"/>
    </source>
</evidence>
<evidence type="ECO:0000256" key="5">
    <source>
        <dbReference type="ARBA" id="ARBA00012266"/>
    </source>
</evidence>
<dbReference type="GO" id="GO:0004049">
    <property type="term" value="F:anthranilate synthase activity"/>
    <property type="evidence" value="ECO:0007669"/>
    <property type="project" value="UniProtKB-EC"/>
</dbReference>
<dbReference type="PANTHER" id="PTHR11236">
    <property type="entry name" value="AMINOBENZOATE/ANTHRANILATE SYNTHASE"/>
    <property type="match status" value="1"/>
</dbReference>
<comment type="cofactor">
    <cofactor evidence="1">
        <name>Mg(2+)</name>
        <dbReference type="ChEBI" id="CHEBI:18420"/>
    </cofactor>
</comment>
<evidence type="ECO:0000256" key="13">
    <source>
        <dbReference type="ARBA" id="ARBA00025634"/>
    </source>
</evidence>
<comment type="catalytic activity">
    <reaction evidence="14">
        <text>chorismate + L-glutamine = anthranilate + pyruvate + L-glutamate + H(+)</text>
        <dbReference type="Rhea" id="RHEA:21732"/>
        <dbReference type="ChEBI" id="CHEBI:15361"/>
        <dbReference type="ChEBI" id="CHEBI:15378"/>
        <dbReference type="ChEBI" id="CHEBI:16567"/>
        <dbReference type="ChEBI" id="CHEBI:29748"/>
        <dbReference type="ChEBI" id="CHEBI:29985"/>
        <dbReference type="ChEBI" id="CHEBI:58359"/>
        <dbReference type="EC" id="4.1.3.27"/>
    </reaction>
</comment>
<feature type="domain" description="Anthranilate synthase component I N-terminal" evidence="16">
    <location>
        <begin position="35"/>
        <end position="176"/>
    </location>
</feature>
<protein>
    <recommendedName>
        <fullName evidence="6">Anthranilate synthase component 1</fullName>
        <ecNumber evidence="5">4.1.3.27</ecNumber>
    </recommendedName>
</protein>